<dbReference type="PANTHER" id="PTHR15332:SF175">
    <property type="entry name" value="PROPROTEIN CONVERTASE SUBTILISIN_KEXIN TYPE 5-LIKE"/>
    <property type="match status" value="1"/>
</dbReference>
<dbReference type="HOGENOM" id="CLU_227346_0_0_1"/>
<proteinExistence type="predicted"/>
<keyword evidence="4" id="KW-1185">Reference proteome</keyword>
<evidence type="ECO:0000259" key="2">
    <source>
        <dbReference type="SMART" id="SM00181"/>
    </source>
</evidence>
<feature type="domain" description="EGF-like" evidence="2">
    <location>
        <begin position="1265"/>
        <end position="1304"/>
    </location>
</feature>
<feature type="transmembrane region" description="Helical" evidence="1">
    <location>
        <begin position="2861"/>
        <end position="2885"/>
    </location>
</feature>
<sequence length="2921" mass="334477">MHFLNLYSSKVGGEPVINSDFSIIFGKNSISQVSDPIKSKLSFNFNRLQLQQFQQILPMPIQKLINVWKSAQLIFIFCTDSTLPTTVDINRDFKGQFHSNKLQLCWIDNFEIIYINVFIKFEPLIKLKKLSVFYIYKTKTGKQNFISCYVTIQKNLYDILLMLFIYQQQSLTFKILLQKEFKEYKIKYCGNYLIIYCIILVVLDQQQRQEQFKSTIKSKMIENTQIYYFSFLINLCLSQHTYKFSQYSLQYNAAYLVQSDVTTQTTSSQWNDLISSSSVLLCTNDKSENYIGLATNSNQIQWQRSFNIQPLTNKVYIYFEYQTSGQWNDDEVVLYVDNVKQCSEKIQLTDTNKLCNENFLFNSFMYLVYNTPKSTLDLQIRVIKNNVGVYIKNVIISQQIQRGRGELLQTMLNLHVCNLGQSLAHYYCKCNNALVYQETQCIASCDQNYLYSLDDNQCYLKQHCTSCVGLNQNLQCDSGYYSYLEQGQDLPVCISKCPNNYYQDETTQTCLDYQEYLSNNENSGYPVDYVYFIRTVAEFMHFLSLSDLQIMIVSEPKRPKERQFFYLDNNFYIGSYNNFKNQSIQIYTIIKNPQHKLKFRATCHFIDFYPTNFEVDINGAKQNDIPVLLDTQNRLRQDKQDYILNYEWTWQKTEENNLVQNSIQFRIEQPLQEGKYIGYFYIEDLHVYSFQCMTGCSNCFTQTSCPPCTNPTYKNPQDCTCISGYALQSDICISCPAFCTTCITAGNCVGCVAATKRSNPPTCNTCPDEYFVKSGEINCQPCQNGCLKCIVLASCINCKSGYFKSNTNQCIQQCSDGYFQDISTPTDPKCTICDPNCLKCDTSATSCTDCIPEGILLNSHCFICVEGEYFSGTTCAPCINGCQKCISPTCQQCLEGYYYMASKNECQIICDDGYYGDFQARLCQLCEPSCKTCDNSTNVNCLSCNPGDVLNVKNIISGECKFTCLPGFYKEGDVCLQCWKGCSSCIDQTQNCLVCARGYYRLKSNGLCYNQCPDGYYNNNIGSLCSPCHPICRTCYGLLSQNCLSCSFPLAYYQNECLTECMEGYGNVNNICTPCVNTCKKCYGTLQNQCLSCIQGYYYLNNQCYVKCPQFYYSIRPQYVCKCQFLNCIKCLDYQYYYDNQCLDVCPTGYFGFNKICNHCDITCLTCFGEDSINCLSCNNNLILWKNKCIPGCLGNTYHDVLNNECKYCNNDCIACNGPNNNNCLVCPQNKLLTLQGTCANECPSDQYPVLSENKCYHCHSSCLTCFGPSNQNCLTCSQYFYLFECVSDCPEGFSISKNHLSCEPDFDIVLDHCTYQCESCWLIPRFCKVCAANRAPNPPNCDCEPGYFDDGTNSVCLKCDNKCSTCKGLPTNCIKCKGDRQYPACTCPDYYFDDGSSVNCIRCQDNCQNCDKDGCTSCLADRINLPDCVCKDGYYDAYSYYCQQCSKRCSTCEGTSNLCNTCSSIRIEPPICKCPLGYFENSDIECQQCDPTCVDCNQYGCLSCFGNRIGPIFGECKCDTLGISRYNIGSVYCTDCQVGVPYFALNEEFTGFTFDFGGPVVYIPFEIDSLCEAFFHPETLLKLGTNPRCNLEFNVYFGDNPNIKVGDKLKLNNEFLLSGCQIKFIQIIPMPLSIPITIDKTTHKPNLKFKDLKNPNICEIMKIEFDSLAFNGNQDFNIISWNLVLPPPPSPDIEAILLTHTQNKTPYLEFPAKIFVSGTTYKFSVTVESFALLQNTIEVQFKAIQRSSVNLVSISTTNQFKRFENIIIPNRLSYVNCIEKNPPPQIVFYEVYFPNLRMTVVKGNLTENLIDGYQFDIPVTFEPYFLNFNNPFLLIYNTILSRADYTVNSSSRFEFYIVPSSPILTIAGGNRMIGFSDPLYLNATISDRDLNEQEANTYVYECSWTCVDIVNGTFCQNRDGQPLEFNTSCIQFIKPKTFNPYTVSNFEVSIFKQDSKYSTTVSIQFIEIDLPSLIVYGSTQDQLYNYYDELIFTVQYPGVNPDLLMYAGAVIYDQKVVNTFEFYYLQFKYREQDHFTDLEFGEANTVKLRLSVYDPRFILPSVNTQVLNLNIPPQNCSLSYQFPESYVEFLDELSISITGCRDANPILFYGVQLFPNQSTYKQELITAKFHSFVMLSDFQYSNHFKLILPYYYEAEPLLVFNIKNTKQGIVNLTLSVNVREFKSIDESTFKEYQSKLKSFDEQLIGYVFITERLKQLKSFTQYKENLYKELLSIDVNQTLLANQTEPLYRSISNLLSQNVSLMSINESLLLGQVNYRTLKAFSILSRYFSLQKQSQLTSEQNLDKNEYIRQYYSFADILSCGINFKVIQNVTSDYLQYLLNQMQVHLQSISVVNEPLYKMIQNSVNLDFGFVTKKQVELIVGLNSSFGQPIGDSQEVTNIYKAATNYYKFSITRFKDNPFYPTPQFPKNTSGYQVVDPKLQETGSSRNSKLGEDVSFSIPKVRTLESNTSLKCVSQLQNGTWAADICKTVKKDLEVICKCDELSPTTVMESIEQIIDKGSQVFSSNTLDAFATFPFYQTIIFYFYIGITGLYLTIVYWGIKVDNQIFSQIHIQQEQVINQLEGKNTVQNKLIKRADSKYTKTGQLRDSSIEYQHNIPLFKRNMFGTGLSYGAIIFNKLKPITSSQNQQNIKQATLETKPEEKLNNNLNKIDSLFSQSQVLQSTRIIKQGLFNKQEELVKQEEPLKQEEEQSKGQKLQRQLTIQDIGLKSMLYRKLISNFKAFIEFLKYFHQILQIIYKDDPIKPRSLRASIVYVSFLGGIALIFLFQQPNNLSFTIAISALTAPANKVYQIVLEKTLSNKSKMVRMIGVMIMIGGAAFISYIMLSGLVLMNQIEQSNQMSLIFIGAFVADNLIYSPLSLLVTYFIHMDIIRIPILQTILKKILDEKTKEFLFGLADNIRQN</sequence>
<evidence type="ECO:0000313" key="4">
    <source>
        <dbReference type="Proteomes" id="UP000000600"/>
    </source>
</evidence>
<dbReference type="RefSeq" id="XP_001459069.1">
    <property type="nucleotide sequence ID" value="XM_001459032.1"/>
</dbReference>
<feature type="transmembrane region" description="Helical" evidence="1">
    <location>
        <begin position="2824"/>
        <end position="2849"/>
    </location>
</feature>
<dbReference type="OrthoDB" id="303543at2759"/>
<feature type="domain" description="EGF-like" evidence="2">
    <location>
        <begin position="781"/>
        <end position="811"/>
    </location>
</feature>
<evidence type="ECO:0000313" key="3">
    <source>
        <dbReference type="EMBL" id="CAK91672.1"/>
    </source>
</evidence>
<feature type="domain" description="EGF-like" evidence="2">
    <location>
        <begin position="932"/>
        <end position="976"/>
    </location>
</feature>
<feature type="domain" description="EGF-like" evidence="2">
    <location>
        <begin position="1074"/>
        <end position="1105"/>
    </location>
</feature>
<dbReference type="InterPro" id="IPR009030">
    <property type="entry name" value="Growth_fac_rcpt_cys_sf"/>
</dbReference>
<feature type="transmembrane region" description="Helical" evidence="1">
    <location>
        <begin position="2540"/>
        <end position="2560"/>
    </location>
</feature>
<dbReference type="SMART" id="SM01411">
    <property type="entry name" value="Ephrin_rec_like"/>
    <property type="match status" value="4"/>
</dbReference>
<dbReference type="eggNOG" id="KOG3525">
    <property type="taxonomic scope" value="Eukaryota"/>
</dbReference>
<feature type="domain" description="EGF-like" evidence="2">
    <location>
        <begin position="1452"/>
        <end position="1488"/>
    </location>
</feature>
<feature type="domain" description="EGF-like" evidence="2">
    <location>
        <begin position="1122"/>
        <end position="1158"/>
    </location>
</feature>
<dbReference type="SMART" id="SM00261">
    <property type="entry name" value="FU"/>
    <property type="match status" value="16"/>
</dbReference>
<feature type="domain" description="EGF-like" evidence="2">
    <location>
        <begin position="1403"/>
        <end position="1444"/>
    </location>
</feature>
<dbReference type="InterPro" id="IPR000742">
    <property type="entry name" value="EGF"/>
</dbReference>
<name>A0E8Q5_PARTE</name>
<evidence type="ECO:0000256" key="1">
    <source>
        <dbReference type="SAM" id="Phobius"/>
    </source>
</evidence>
<dbReference type="InterPro" id="IPR006212">
    <property type="entry name" value="Furin_repeat"/>
</dbReference>
<keyword evidence="1" id="KW-0812">Transmembrane</keyword>
<feature type="domain" description="EGF-like" evidence="2">
    <location>
        <begin position="1159"/>
        <end position="1190"/>
    </location>
</feature>
<dbReference type="GeneID" id="5044854"/>
<dbReference type="SMART" id="SM00181">
    <property type="entry name" value="EGF"/>
    <property type="match status" value="10"/>
</dbReference>
<keyword evidence="1" id="KW-0472">Membrane</keyword>
<dbReference type="Gene3D" id="2.10.220.10">
    <property type="entry name" value="Hormone Receptor, Insulin-like Growth Factor Receptor 1, Chain A, domain 2"/>
    <property type="match status" value="7"/>
</dbReference>
<accession>A0E8Q5</accession>
<dbReference type="PANTHER" id="PTHR15332">
    <property type="entry name" value="PROPROTEIN CONVERTASE SUBTILISIN_KEXIN TYPE 5-LIKE"/>
    <property type="match status" value="1"/>
</dbReference>
<dbReference type="InParanoid" id="A0E8Q5"/>
<feature type="domain" description="EGF-like" evidence="2">
    <location>
        <begin position="1317"/>
        <end position="1358"/>
    </location>
</feature>
<keyword evidence="1" id="KW-1133">Transmembrane helix</keyword>
<feature type="transmembrane region" description="Helical" evidence="1">
    <location>
        <begin position="2767"/>
        <end position="2786"/>
    </location>
</feature>
<dbReference type="SUPFAM" id="SSF57184">
    <property type="entry name" value="Growth factor receptor domain"/>
    <property type="match status" value="8"/>
</dbReference>
<dbReference type="KEGG" id="ptm:GSPATT00024401001"/>
<gene>
    <name evidence="3" type="ORF">GSPATT00024401001</name>
</gene>
<protein>
    <recommendedName>
        <fullName evidence="2">EGF-like domain-containing protein</fullName>
    </recommendedName>
</protein>
<dbReference type="EMBL" id="CT868664">
    <property type="protein sequence ID" value="CAK91672.1"/>
    <property type="molecule type" value="Genomic_DNA"/>
</dbReference>
<feature type="domain" description="EGF-like" evidence="2">
    <location>
        <begin position="877"/>
        <end position="907"/>
    </location>
</feature>
<dbReference type="Proteomes" id="UP000000600">
    <property type="component" value="Unassembled WGS sequence"/>
</dbReference>
<organism evidence="3 4">
    <name type="scientific">Paramecium tetraurelia</name>
    <dbReference type="NCBI Taxonomy" id="5888"/>
    <lineage>
        <taxon>Eukaryota</taxon>
        <taxon>Sar</taxon>
        <taxon>Alveolata</taxon>
        <taxon>Ciliophora</taxon>
        <taxon>Intramacronucleata</taxon>
        <taxon>Oligohymenophorea</taxon>
        <taxon>Peniculida</taxon>
        <taxon>Parameciidae</taxon>
        <taxon>Paramecium</taxon>
    </lineage>
</organism>
<dbReference type="OMA" id="IFGECKC"/>
<dbReference type="STRING" id="5888.A0E8Q5"/>
<reference evidence="3 4" key="1">
    <citation type="journal article" date="2006" name="Nature">
        <title>Global trends of whole-genome duplications revealed by the ciliate Paramecium tetraurelia.</title>
        <authorList>
            <consortium name="Genoscope"/>
            <person name="Aury J.-M."/>
            <person name="Jaillon O."/>
            <person name="Duret L."/>
            <person name="Noel B."/>
            <person name="Jubin C."/>
            <person name="Porcel B.M."/>
            <person name="Segurens B."/>
            <person name="Daubin V."/>
            <person name="Anthouard V."/>
            <person name="Aiach N."/>
            <person name="Arnaiz O."/>
            <person name="Billaut A."/>
            <person name="Beisson J."/>
            <person name="Blanc I."/>
            <person name="Bouhouche K."/>
            <person name="Camara F."/>
            <person name="Duharcourt S."/>
            <person name="Guigo R."/>
            <person name="Gogendeau D."/>
            <person name="Katinka M."/>
            <person name="Keller A.-M."/>
            <person name="Kissmehl R."/>
            <person name="Klotz C."/>
            <person name="Koll F."/>
            <person name="Le Moue A."/>
            <person name="Lepere C."/>
            <person name="Malinsky S."/>
            <person name="Nowacki M."/>
            <person name="Nowak J.K."/>
            <person name="Plattner H."/>
            <person name="Poulain J."/>
            <person name="Ruiz F."/>
            <person name="Serrano V."/>
            <person name="Zagulski M."/>
            <person name="Dessen P."/>
            <person name="Betermier M."/>
            <person name="Weissenbach J."/>
            <person name="Scarpelli C."/>
            <person name="Schachter V."/>
            <person name="Sperling L."/>
            <person name="Meyer E."/>
            <person name="Cohen J."/>
            <person name="Wincker P."/>
        </authorList>
    </citation>
    <scope>NUCLEOTIDE SEQUENCE [LARGE SCALE GENOMIC DNA]</scope>
    <source>
        <strain evidence="3 4">Stock d4-2</strain>
    </source>
</reference>
<dbReference type="CDD" id="cd00064">
    <property type="entry name" value="FU"/>
    <property type="match status" value="7"/>
</dbReference>